<evidence type="ECO:0000259" key="7">
    <source>
        <dbReference type="PROSITE" id="PS51263"/>
    </source>
</evidence>
<dbReference type="GO" id="GO:0071846">
    <property type="term" value="P:actin filament debranching"/>
    <property type="evidence" value="ECO:0007669"/>
    <property type="project" value="InterPro"/>
</dbReference>
<dbReference type="GO" id="GO:0003779">
    <property type="term" value="F:actin binding"/>
    <property type="evidence" value="ECO:0007669"/>
    <property type="project" value="InterPro"/>
</dbReference>
<dbReference type="SMART" id="SM00102">
    <property type="entry name" value="ADF"/>
    <property type="match status" value="1"/>
</dbReference>
<dbReference type="GO" id="GO:0071933">
    <property type="term" value="F:Arp2/3 complex binding"/>
    <property type="evidence" value="ECO:0007669"/>
    <property type="project" value="InterPro"/>
</dbReference>
<dbReference type="InterPro" id="IPR029006">
    <property type="entry name" value="ADF-H/Gelsolin-like_dom_sf"/>
</dbReference>
<dbReference type="PANTHER" id="PTHR11249:SF2">
    <property type="entry name" value="GLIA MATURATION FACTOR"/>
    <property type="match status" value="1"/>
</dbReference>
<dbReference type="PROSITE" id="PS51263">
    <property type="entry name" value="ADF_H"/>
    <property type="match status" value="1"/>
</dbReference>
<dbReference type="GO" id="GO:0034316">
    <property type="term" value="P:negative regulation of Arp2/3 complex-mediated actin nucleation"/>
    <property type="evidence" value="ECO:0007669"/>
    <property type="project" value="TreeGrafter"/>
</dbReference>
<comment type="caution">
    <text evidence="8">The sequence shown here is derived from an EMBL/GenBank/DDBJ whole genome shotgun (WGS) entry which is preliminary data.</text>
</comment>
<dbReference type="GO" id="GO:0005634">
    <property type="term" value="C:nucleus"/>
    <property type="evidence" value="ECO:0007669"/>
    <property type="project" value="UniProtKB-SubCell"/>
</dbReference>
<keyword evidence="4" id="KW-0963">Cytoplasm</keyword>
<name>A0A9Q1CHH1_HOLLE</name>
<evidence type="ECO:0000313" key="9">
    <source>
        <dbReference type="Proteomes" id="UP001152320"/>
    </source>
</evidence>
<dbReference type="OrthoDB" id="3919494at2759"/>
<dbReference type="Pfam" id="PF00241">
    <property type="entry name" value="Cofilin_ADF"/>
    <property type="match status" value="1"/>
</dbReference>
<dbReference type="PANTHER" id="PTHR11249">
    <property type="entry name" value="GLIAL FACTOR NATURATION FACTOR"/>
    <property type="match status" value="1"/>
</dbReference>
<gene>
    <name evidence="8" type="ORF">HOLleu_08448</name>
</gene>
<dbReference type="Gene3D" id="3.40.20.10">
    <property type="entry name" value="Severin"/>
    <property type="match status" value="1"/>
</dbReference>
<evidence type="ECO:0000256" key="1">
    <source>
        <dbReference type="ARBA" id="ARBA00004123"/>
    </source>
</evidence>
<comment type="similarity">
    <text evidence="3 6">Belongs to the actin-binding proteins ADF family. GMF subfamily.</text>
</comment>
<dbReference type="InterPro" id="IPR002108">
    <property type="entry name" value="ADF-H"/>
</dbReference>
<protein>
    <submittedName>
        <fullName evidence="8">Glia maturation factor beta</fullName>
    </submittedName>
</protein>
<keyword evidence="5" id="KW-0539">Nucleus</keyword>
<dbReference type="CDD" id="cd11283">
    <property type="entry name" value="ADF_GMF-beta_like"/>
    <property type="match status" value="1"/>
</dbReference>
<evidence type="ECO:0000256" key="2">
    <source>
        <dbReference type="ARBA" id="ARBA00004496"/>
    </source>
</evidence>
<proteinExistence type="inferred from homology"/>
<dbReference type="Proteomes" id="UP001152320">
    <property type="component" value="Chromosome 3"/>
</dbReference>
<dbReference type="GO" id="GO:0030864">
    <property type="term" value="C:cortical actin cytoskeleton"/>
    <property type="evidence" value="ECO:0007669"/>
    <property type="project" value="TreeGrafter"/>
</dbReference>
<dbReference type="InterPro" id="IPR011171">
    <property type="entry name" value="GMF"/>
</dbReference>
<accession>A0A9Q1CHH1</accession>
<dbReference type="AlphaFoldDB" id="A0A9Q1CHH1"/>
<sequence length="142" mass="16455">MADSEVRVCDVSEEAKKKIKAFRFKRASTNCALILKIDKEKLSIIVDEEHEDISLEELREELPSSQPRYVLYIYKNVHSDGRTSYPMCFIFISPAGMKPELSMMYAGSKPSLINETQMTKIFELRDLDELTEEWLKSQLGIR</sequence>
<dbReference type="FunFam" id="3.40.20.10:FF:000026">
    <property type="entry name" value="Glia maturation factor"/>
    <property type="match status" value="1"/>
</dbReference>
<feature type="domain" description="ADF-H" evidence="7">
    <location>
        <begin position="5"/>
        <end position="140"/>
    </location>
</feature>
<dbReference type="SUPFAM" id="SSF55753">
    <property type="entry name" value="Actin depolymerizing proteins"/>
    <property type="match status" value="1"/>
</dbReference>
<comment type="subcellular location">
    <subcellularLocation>
        <location evidence="2">Cytoplasm</location>
    </subcellularLocation>
    <subcellularLocation>
        <location evidence="1">Nucleus</location>
    </subcellularLocation>
</comment>
<reference evidence="8" key="1">
    <citation type="submission" date="2021-10" db="EMBL/GenBank/DDBJ databases">
        <title>Tropical sea cucumber genome reveals ecological adaptation and Cuvierian tubules defense mechanism.</title>
        <authorList>
            <person name="Chen T."/>
        </authorList>
    </citation>
    <scope>NUCLEOTIDE SEQUENCE</scope>
    <source>
        <strain evidence="8">Nanhai2018</strain>
        <tissue evidence="8">Muscle</tissue>
    </source>
</reference>
<dbReference type="PIRSF" id="PIRSF001788">
    <property type="entry name" value="GMF-beta"/>
    <property type="match status" value="1"/>
</dbReference>
<evidence type="ECO:0000256" key="3">
    <source>
        <dbReference type="ARBA" id="ARBA00010055"/>
    </source>
</evidence>
<evidence type="ECO:0000256" key="5">
    <source>
        <dbReference type="ARBA" id="ARBA00023242"/>
    </source>
</evidence>
<evidence type="ECO:0000256" key="6">
    <source>
        <dbReference type="PIRNR" id="PIRNR001788"/>
    </source>
</evidence>
<keyword evidence="9" id="KW-1185">Reference proteome</keyword>
<evidence type="ECO:0000313" key="8">
    <source>
        <dbReference type="EMBL" id="KAJ8045437.1"/>
    </source>
</evidence>
<organism evidence="8 9">
    <name type="scientific">Holothuria leucospilota</name>
    <name type="common">Black long sea cucumber</name>
    <name type="synonym">Mertensiothuria leucospilota</name>
    <dbReference type="NCBI Taxonomy" id="206669"/>
    <lineage>
        <taxon>Eukaryota</taxon>
        <taxon>Metazoa</taxon>
        <taxon>Echinodermata</taxon>
        <taxon>Eleutherozoa</taxon>
        <taxon>Echinozoa</taxon>
        <taxon>Holothuroidea</taxon>
        <taxon>Aspidochirotacea</taxon>
        <taxon>Aspidochirotida</taxon>
        <taxon>Holothuriidae</taxon>
        <taxon>Holothuria</taxon>
    </lineage>
</organism>
<evidence type="ECO:0000256" key="4">
    <source>
        <dbReference type="ARBA" id="ARBA00022490"/>
    </source>
</evidence>
<dbReference type="EMBL" id="JAIZAY010000003">
    <property type="protein sequence ID" value="KAJ8045437.1"/>
    <property type="molecule type" value="Genomic_DNA"/>
</dbReference>